<keyword evidence="2" id="KW-1185">Reference proteome</keyword>
<reference evidence="1 2" key="1">
    <citation type="submission" date="2015-01" db="EMBL/GenBank/DDBJ databases">
        <title>The Genome Sequence of Fonsecaea multimorphosa CBS 102226.</title>
        <authorList>
            <consortium name="The Broad Institute Genomics Platform"/>
            <person name="Cuomo C."/>
            <person name="de Hoog S."/>
            <person name="Gorbushina A."/>
            <person name="Stielow B."/>
            <person name="Teixiera M."/>
            <person name="Abouelleil A."/>
            <person name="Chapman S.B."/>
            <person name="Priest M."/>
            <person name="Young S.K."/>
            <person name="Wortman J."/>
            <person name="Nusbaum C."/>
            <person name="Birren B."/>
        </authorList>
    </citation>
    <scope>NUCLEOTIDE SEQUENCE [LARGE SCALE GENOMIC DNA]</scope>
    <source>
        <strain evidence="1 2">CBS 102226</strain>
    </source>
</reference>
<dbReference type="GeneID" id="27713408"/>
<dbReference type="AlphaFoldDB" id="A0A0D2IH75"/>
<accession>A0A0D2IH75</accession>
<dbReference type="RefSeq" id="XP_016630519.1">
    <property type="nucleotide sequence ID" value="XM_016778159.1"/>
</dbReference>
<dbReference type="EMBL" id="KN848077">
    <property type="protein sequence ID" value="KIX96396.1"/>
    <property type="molecule type" value="Genomic_DNA"/>
</dbReference>
<sequence>MSKEFRRRSSLPTSPSPWLSADIPVQELCRKPHQSTSFLSLPSEIRLKIYGFVCPEIEIDCRTLFRPSANPTTERFICKTTHRIHLLLTSRKVYAEAKPVFDSAPVAVACRLYIYPPQPLIPLDFPQSALPRVYKLNVAAAPQPYFGGLGLAFGHNWLDRNICPNVRVICRAWPKIEPLSYKSHRFSIEKESPLHFIPLLLPGSPIDPRDYGITNGNIHNLFEVCKSRGANDCWRNFVVRENAWITHHDLTVKTTYRIGLRARTQEVTNCMGPWIVFESWLDVVVIRDKNGIRIDGLPDLRASAWWKEWTDSFQLPPSQQLVILETCTEFPERAIDSDRPWNIVRSSLESVEEN</sequence>
<dbReference type="VEuPathDB" id="FungiDB:Z520_07662"/>
<proteinExistence type="predicted"/>
<dbReference type="OrthoDB" id="4148932at2759"/>
<evidence type="ECO:0008006" key="3">
    <source>
        <dbReference type="Google" id="ProtNLM"/>
    </source>
</evidence>
<dbReference type="Proteomes" id="UP000053411">
    <property type="component" value="Unassembled WGS sequence"/>
</dbReference>
<evidence type="ECO:0000313" key="1">
    <source>
        <dbReference type="EMBL" id="KIX96396.1"/>
    </source>
</evidence>
<protein>
    <recommendedName>
        <fullName evidence="3">F-box domain-containing protein</fullName>
    </recommendedName>
</protein>
<organism evidence="1 2">
    <name type="scientific">Fonsecaea multimorphosa CBS 102226</name>
    <dbReference type="NCBI Taxonomy" id="1442371"/>
    <lineage>
        <taxon>Eukaryota</taxon>
        <taxon>Fungi</taxon>
        <taxon>Dikarya</taxon>
        <taxon>Ascomycota</taxon>
        <taxon>Pezizomycotina</taxon>
        <taxon>Eurotiomycetes</taxon>
        <taxon>Chaetothyriomycetidae</taxon>
        <taxon>Chaetothyriales</taxon>
        <taxon>Herpotrichiellaceae</taxon>
        <taxon>Fonsecaea</taxon>
    </lineage>
</organism>
<gene>
    <name evidence="1" type="ORF">Z520_07662</name>
</gene>
<name>A0A0D2IH75_9EURO</name>
<evidence type="ECO:0000313" key="2">
    <source>
        <dbReference type="Proteomes" id="UP000053411"/>
    </source>
</evidence>